<dbReference type="Pfam" id="PF04055">
    <property type="entry name" value="Radical_SAM"/>
    <property type="match status" value="1"/>
</dbReference>
<comment type="caution">
    <text evidence="8">The sequence shown here is derived from an EMBL/GenBank/DDBJ whole genome shotgun (WGS) entry which is preliminary data.</text>
</comment>
<dbReference type="InterPro" id="IPR034422">
    <property type="entry name" value="HydE/PylB-like"/>
</dbReference>
<keyword evidence="3 5" id="KW-0408">Iron</keyword>
<dbReference type="SMART" id="SM00729">
    <property type="entry name" value="Elp3"/>
    <property type="match status" value="1"/>
</dbReference>
<dbReference type="PROSITE" id="PS51918">
    <property type="entry name" value="RADICAL_SAM"/>
    <property type="match status" value="1"/>
</dbReference>
<dbReference type="GO" id="GO:0016740">
    <property type="term" value="F:transferase activity"/>
    <property type="evidence" value="ECO:0007669"/>
    <property type="project" value="TreeGrafter"/>
</dbReference>
<dbReference type="InterPro" id="IPR007197">
    <property type="entry name" value="rSAM"/>
</dbReference>
<sequence length="376" mass="42395">MADFTRAGLRPSDWWREAVRPGAEQIETITELKRLIDRLEAGESLTEDEWVSLIEGRSPELADYLFEKARCIREREYGKAVYVRGLIECSNYCKNDCLYCGIRRSNRNASRYRLSREEILSCCENGYQLGFRTFVLQGGEDPAMTDDWVMEMVQAIRAGFPDCAITLSLGEKKYDTLKRWKEAGADRYLLRHETADACHYASLHPAEMSFEHRMQCLRDLKALGYQTGCGFMVGSPHQTTHCLARDMRFIEELDPEMVGIGPFIPQHDTPFGGEAAGTLEETLFLLGLLRLLKPKVLLPATTALGTIHPMGRELGILAGGNVVMPNLSPVGVRAKYMLYDNKICTGDEAAECVSCMKRRMESIGYEVVVDRGDYKG</sequence>
<evidence type="ECO:0000256" key="5">
    <source>
        <dbReference type="PIRSR" id="PIRSR004762-1"/>
    </source>
</evidence>
<feature type="binding site" evidence="6">
    <location>
        <position position="213"/>
    </location>
    <ligand>
        <name>S-adenosyl-L-methionine</name>
        <dbReference type="ChEBI" id="CHEBI:59789"/>
    </ligand>
</feature>
<name>A0A2T3FK74_9CLOT</name>
<dbReference type="PANTHER" id="PTHR43726">
    <property type="entry name" value="3-METHYLORNITHINE SYNTHASE"/>
    <property type="match status" value="1"/>
</dbReference>
<dbReference type="NCBIfam" id="TIGR03956">
    <property type="entry name" value="rSAM_HydE"/>
    <property type="match status" value="1"/>
</dbReference>
<feature type="domain" description="Radical SAM core" evidence="7">
    <location>
        <begin position="75"/>
        <end position="317"/>
    </location>
</feature>
<evidence type="ECO:0000256" key="6">
    <source>
        <dbReference type="PIRSR" id="PIRSR004762-2"/>
    </source>
</evidence>
<evidence type="ECO:0000313" key="9">
    <source>
        <dbReference type="Proteomes" id="UP000241048"/>
    </source>
</evidence>
<dbReference type="SUPFAM" id="SSF102114">
    <property type="entry name" value="Radical SAM enzymes"/>
    <property type="match status" value="1"/>
</dbReference>
<evidence type="ECO:0000256" key="4">
    <source>
        <dbReference type="ARBA" id="ARBA00023014"/>
    </source>
</evidence>
<dbReference type="PIRSF" id="PIRSF004762">
    <property type="entry name" value="CHP00423"/>
    <property type="match status" value="1"/>
</dbReference>
<reference evidence="8 9" key="1">
    <citation type="submission" date="2018-03" db="EMBL/GenBank/DDBJ databases">
        <title>Lachnoclostridium SNUG30386 gen.nov., sp.nov., isolated from human faeces.</title>
        <authorList>
            <person name="Seo B."/>
            <person name="Jeon K."/>
            <person name="Ko G."/>
        </authorList>
    </citation>
    <scope>NUCLEOTIDE SEQUENCE [LARGE SCALE GENOMIC DNA]</scope>
    <source>
        <strain evidence="8 9">SNUG30386</strain>
    </source>
</reference>
<proteinExistence type="predicted"/>
<dbReference type="InterPro" id="IPR058240">
    <property type="entry name" value="rSAM_sf"/>
</dbReference>
<dbReference type="InterPro" id="IPR006638">
    <property type="entry name" value="Elp3/MiaA/NifB-like_rSAM"/>
</dbReference>
<evidence type="ECO:0000256" key="3">
    <source>
        <dbReference type="ARBA" id="ARBA00023004"/>
    </source>
</evidence>
<gene>
    <name evidence="8" type="primary">hydE</name>
    <name evidence="8" type="ORF">C7U56_14415</name>
</gene>
<dbReference type="InterPro" id="IPR024021">
    <property type="entry name" value="FeFe-hyd_HydE_rSAM"/>
</dbReference>
<evidence type="ECO:0000313" key="8">
    <source>
        <dbReference type="EMBL" id="PST35689.1"/>
    </source>
</evidence>
<feature type="binding site" evidence="5">
    <location>
        <position position="97"/>
    </location>
    <ligand>
        <name>[4Fe-4S] cluster</name>
        <dbReference type="ChEBI" id="CHEBI:49883"/>
        <note>4Fe-4S-S-AdoMet</note>
    </ligand>
</feature>
<keyword evidence="4 5" id="KW-0411">Iron-sulfur</keyword>
<dbReference type="SFLD" id="SFLDG01060">
    <property type="entry name" value="BATS_domain_containing"/>
    <property type="match status" value="1"/>
</dbReference>
<feature type="binding site" evidence="6">
    <location>
        <position position="168"/>
    </location>
    <ligand>
        <name>(3R)-3-methyl-D-ornithine</name>
        <dbReference type="ChEBI" id="CHEBI:64642"/>
    </ligand>
</feature>
<dbReference type="Proteomes" id="UP000241048">
    <property type="component" value="Unassembled WGS sequence"/>
</dbReference>
<organism evidence="8 9">
    <name type="scientific">Clostridium fessum</name>
    <dbReference type="NCBI Taxonomy" id="2126740"/>
    <lineage>
        <taxon>Bacteria</taxon>
        <taxon>Bacillati</taxon>
        <taxon>Bacillota</taxon>
        <taxon>Clostridia</taxon>
        <taxon>Eubacteriales</taxon>
        <taxon>Clostridiaceae</taxon>
        <taxon>Clostridium</taxon>
    </lineage>
</organism>
<dbReference type="InterPro" id="IPR013785">
    <property type="entry name" value="Aldolase_TIM"/>
</dbReference>
<dbReference type="SFLD" id="SFLDG01280">
    <property type="entry name" value="HydE/PylB-like"/>
    <property type="match status" value="1"/>
</dbReference>
<keyword evidence="2" id="KW-0479">Metal-binding</keyword>
<dbReference type="AlphaFoldDB" id="A0A2T3FK74"/>
<keyword evidence="5" id="KW-0004">4Fe-4S</keyword>
<evidence type="ECO:0000256" key="2">
    <source>
        <dbReference type="ARBA" id="ARBA00022723"/>
    </source>
</evidence>
<accession>A0A2T3FK74</accession>
<keyword evidence="1 5" id="KW-0949">S-adenosyl-L-methionine</keyword>
<dbReference type="PANTHER" id="PTHR43726:SF1">
    <property type="entry name" value="BIOTIN SYNTHASE"/>
    <property type="match status" value="1"/>
</dbReference>
<comment type="cofactor">
    <cofactor evidence="5">
        <name>[4Fe-4S] cluster</name>
        <dbReference type="ChEBI" id="CHEBI:49883"/>
    </cofactor>
    <text evidence="5">Binds 1 [4Fe-4S] cluster. The cluster is coordinated with 3 cysteines and an exchangeable S-adenosyl-L-methionine.</text>
</comment>
<dbReference type="EMBL" id="PYLO01000007">
    <property type="protein sequence ID" value="PST35689.1"/>
    <property type="molecule type" value="Genomic_DNA"/>
</dbReference>
<keyword evidence="9" id="KW-1185">Reference proteome</keyword>
<protein>
    <submittedName>
        <fullName evidence="8">[FeFe] hydrogenase H-cluster radical SAM maturase HydE</fullName>
    </submittedName>
</protein>
<dbReference type="Gene3D" id="3.20.20.70">
    <property type="entry name" value="Aldolase class I"/>
    <property type="match status" value="1"/>
</dbReference>
<dbReference type="GO" id="GO:0046872">
    <property type="term" value="F:metal ion binding"/>
    <property type="evidence" value="ECO:0007669"/>
    <property type="project" value="UniProtKB-KW"/>
</dbReference>
<feature type="binding site" evidence="5">
    <location>
        <position position="93"/>
    </location>
    <ligand>
        <name>[4Fe-4S] cluster</name>
        <dbReference type="ChEBI" id="CHEBI:49883"/>
        <note>4Fe-4S-S-AdoMet</note>
    </ligand>
</feature>
<dbReference type="SFLD" id="SFLDF00348">
    <property type="entry name" value="FeFe_hydrogenase_maturase_(Hyd"/>
    <property type="match status" value="1"/>
</dbReference>
<dbReference type="CDD" id="cd01335">
    <property type="entry name" value="Radical_SAM"/>
    <property type="match status" value="1"/>
</dbReference>
<evidence type="ECO:0000259" key="7">
    <source>
        <dbReference type="PROSITE" id="PS51918"/>
    </source>
</evidence>
<evidence type="ECO:0000256" key="1">
    <source>
        <dbReference type="ARBA" id="ARBA00022691"/>
    </source>
</evidence>
<feature type="binding site" evidence="6">
    <location>
        <position position="193"/>
    </location>
    <ligand>
        <name>S-adenosyl-L-methionine</name>
        <dbReference type="ChEBI" id="CHEBI:59789"/>
    </ligand>
</feature>
<feature type="binding site" evidence="5">
    <location>
        <position position="100"/>
    </location>
    <ligand>
        <name>[4Fe-4S] cluster</name>
        <dbReference type="ChEBI" id="CHEBI:49883"/>
        <note>4Fe-4S-S-AdoMet</note>
    </ligand>
</feature>
<dbReference type="SFLD" id="SFLDS00029">
    <property type="entry name" value="Radical_SAM"/>
    <property type="match status" value="1"/>
</dbReference>
<dbReference type="GO" id="GO:0051539">
    <property type="term" value="F:4 iron, 4 sulfur cluster binding"/>
    <property type="evidence" value="ECO:0007669"/>
    <property type="project" value="UniProtKB-KW"/>
</dbReference>